<keyword evidence="6" id="KW-0496">Mitochondrion</keyword>
<evidence type="ECO:0000313" key="8">
    <source>
        <dbReference type="WBParaSite" id="MhA1_Contig809.frz3.gene28"/>
    </source>
</evidence>
<reference evidence="8" key="1">
    <citation type="submission" date="2016-11" db="UniProtKB">
        <authorList>
            <consortium name="WormBaseParasite"/>
        </authorList>
    </citation>
    <scope>IDENTIFICATION</scope>
</reference>
<keyword evidence="4" id="KW-1133">Transmembrane helix</keyword>
<dbReference type="OMA" id="WYSRDVA"/>
<organism evidence="7 8">
    <name type="scientific">Meloidogyne hapla</name>
    <name type="common">Root-knot nematode worm</name>
    <dbReference type="NCBI Taxonomy" id="6305"/>
    <lineage>
        <taxon>Eukaryota</taxon>
        <taxon>Metazoa</taxon>
        <taxon>Ecdysozoa</taxon>
        <taxon>Nematoda</taxon>
        <taxon>Chromadorea</taxon>
        <taxon>Rhabditida</taxon>
        <taxon>Tylenchina</taxon>
        <taxon>Tylenchomorpha</taxon>
        <taxon>Tylenchoidea</taxon>
        <taxon>Meloidogynidae</taxon>
        <taxon>Meloidogyninae</taxon>
        <taxon>Meloidogyne</taxon>
    </lineage>
</organism>
<keyword evidence="5" id="KW-0472">Membrane</keyword>
<accession>A0A1I8C0B6</accession>
<dbReference type="Pfam" id="PF02104">
    <property type="entry name" value="SURF1"/>
    <property type="match status" value="1"/>
</dbReference>
<dbReference type="Proteomes" id="UP000095281">
    <property type="component" value="Unplaced"/>
</dbReference>
<dbReference type="PROSITE" id="PS50895">
    <property type="entry name" value="SURF1"/>
    <property type="match status" value="1"/>
</dbReference>
<proteinExistence type="inferred from homology"/>
<evidence type="ECO:0000256" key="2">
    <source>
        <dbReference type="ARBA" id="ARBA00007165"/>
    </source>
</evidence>
<keyword evidence="7" id="KW-1185">Reference proteome</keyword>
<evidence type="ECO:0000256" key="3">
    <source>
        <dbReference type="ARBA" id="ARBA00022692"/>
    </source>
</evidence>
<dbReference type="PANTHER" id="PTHR23427:SF2">
    <property type="entry name" value="SURFEIT LOCUS PROTEIN 1"/>
    <property type="match status" value="1"/>
</dbReference>
<keyword evidence="3" id="KW-0812">Transmembrane</keyword>
<dbReference type="CDD" id="cd06662">
    <property type="entry name" value="SURF1"/>
    <property type="match status" value="1"/>
</dbReference>
<comment type="subcellular location">
    <subcellularLocation>
        <location evidence="1">Membrane</location>
    </subcellularLocation>
    <subcellularLocation>
        <location evidence="6">Mitochondrion inner membrane</location>
        <topology evidence="6">Multi-pass membrane protein</topology>
    </subcellularLocation>
</comment>
<dbReference type="InterPro" id="IPR002994">
    <property type="entry name" value="Surf1/Shy1"/>
</dbReference>
<dbReference type="GO" id="GO:0033617">
    <property type="term" value="P:mitochondrial respiratory chain complex IV assembly"/>
    <property type="evidence" value="ECO:0007669"/>
    <property type="project" value="TreeGrafter"/>
</dbReference>
<keyword evidence="6" id="KW-0999">Mitochondrion inner membrane</keyword>
<comment type="similarity">
    <text evidence="2 6">Belongs to the SURF1 family.</text>
</comment>
<dbReference type="PANTHER" id="PTHR23427">
    <property type="entry name" value="SURFEIT LOCUS PROTEIN"/>
    <property type="match status" value="1"/>
</dbReference>
<evidence type="ECO:0000256" key="1">
    <source>
        <dbReference type="ARBA" id="ARBA00004370"/>
    </source>
</evidence>
<protein>
    <recommendedName>
        <fullName evidence="6">SURF1-like protein</fullName>
    </recommendedName>
</protein>
<comment type="function">
    <text evidence="6">Probably involved in the biogenesis of the COX complex.</text>
</comment>
<dbReference type="AlphaFoldDB" id="A0A1I8C0B6"/>
<evidence type="ECO:0000313" key="7">
    <source>
        <dbReference type="Proteomes" id="UP000095281"/>
    </source>
</evidence>
<evidence type="ECO:0000256" key="6">
    <source>
        <dbReference type="RuleBase" id="RU363076"/>
    </source>
</evidence>
<sequence>MVFRLTKKDFFKFGQRQKLSGLTRSNLKMPGATKADGATINTSMKKYILLLVPATTFCLGCWQWKRHVWKTSLVERIRSQMNEEPIEFLIDNFSQLEQLEYRKVHIKGMFLFQKQFIIRWRGRLDVTEGETKKGGLSQMDWSPKADSNGAQVITPFKISGTNLVIMVNRGWIPAERIEYELTEGKQRQPIEKYIIGTIRRSETPHWLLNNQPNNNIWIYKDLKQMANHCDASPILIDVDKSLISEGSFEPIGGQTNIALRNQHFNYMLQWYSQLTNYFKKF</sequence>
<dbReference type="GO" id="GO:0005743">
    <property type="term" value="C:mitochondrial inner membrane"/>
    <property type="evidence" value="ECO:0007669"/>
    <property type="project" value="UniProtKB-SubCell"/>
</dbReference>
<name>A0A1I8C0B6_MELHA</name>
<evidence type="ECO:0000256" key="4">
    <source>
        <dbReference type="ARBA" id="ARBA00022989"/>
    </source>
</evidence>
<dbReference type="InterPro" id="IPR045214">
    <property type="entry name" value="Surf1/Surf4"/>
</dbReference>
<evidence type="ECO:0000256" key="5">
    <source>
        <dbReference type="ARBA" id="ARBA00023136"/>
    </source>
</evidence>
<dbReference type="WBParaSite" id="MhA1_Contig809.frz3.gene28">
    <property type="protein sequence ID" value="MhA1_Contig809.frz3.gene28"/>
    <property type="gene ID" value="MhA1_Contig809.frz3.gene28"/>
</dbReference>